<keyword evidence="2 3" id="KW-0802">TPR repeat</keyword>
<keyword evidence="5" id="KW-0732">Signal</keyword>
<dbReference type="Pfam" id="PF13414">
    <property type="entry name" value="TPR_11"/>
    <property type="match status" value="1"/>
</dbReference>
<dbReference type="OrthoDB" id="541937at2"/>
<dbReference type="PANTHER" id="PTHR44858:SF1">
    <property type="entry name" value="UDP-N-ACETYLGLUCOSAMINE--PEPTIDE N-ACETYLGLUCOSAMINYLTRANSFERASE SPINDLY-RELATED"/>
    <property type="match status" value="1"/>
</dbReference>
<dbReference type="GO" id="GO:0009279">
    <property type="term" value="C:cell outer membrane"/>
    <property type="evidence" value="ECO:0007669"/>
    <property type="project" value="TreeGrafter"/>
</dbReference>
<feature type="repeat" description="TPR" evidence="3">
    <location>
        <begin position="212"/>
        <end position="245"/>
    </location>
</feature>
<gene>
    <name evidence="6" type="ORF">C7B64_13680</name>
</gene>
<evidence type="ECO:0000256" key="4">
    <source>
        <dbReference type="SAM" id="MobiDB-lite"/>
    </source>
</evidence>
<keyword evidence="7" id="KW-1185">Reference proteome</keyword>
<keyword evidence="1" id="KW-0677">Repeat</keyword>
<feature type="repeat" description="TPR" evidence="3">
    <location>
        <begin position="145"/>
        <end position="178"/>
    </location>
</feature>
<feature type="chain" id="PRO_5015722829" evidence="5">
    <location>
        <begin position="25"/>
        <end position="355"/>
    </location>
</feature>
<dbReference type="RefSeq" id="WP_106289217.1">
    <property type="nucleotide sequence ID" value="NZ_CAWNTC010000074.1"/>
</dbReference>
<evidence type="ECO:0000313" key="7">
    <source>
        <dbReference type="Proteomes" id="UP000238762"/>
    </source>
</evidence>
<dbReference type="InterPro" id="IPR011990">
    <property type="entry name" value="TPR-like_helical_dom_sf"/>
</dbReference>
<dbReference type="SUPFAM" id="SSF48452">
    <property type="entry name" value="TPR-like"/>
    <property type="match status" value="1"/>
</dbReference>
<dbReference type="AlphaFoldDB" id="A0A2T1C243"/>
<dbReference type="Proteomes" id="UP000238762">
    <property type="component" value="Unassembled WGS sequence"/>
</dbReference>
<dbReference type="Pfam" id="PF13181">
    <property type="entry name" value="TPR_8"/>
    <property type="match status" value="1"/>
</dbReference>
<organism evidence="6 7">
    <name type="scientific">Merismopedia glauca CCAP 1448/3</name>
    <dbReference type="NCBI Taxonomy" id="1296344"/>
    <lineage>
        <taxon>Bacteria</taxon>
        <taxon>Bacillati</taxon>
        <taxon>Cyanobacteriota</taxon>
        <taxon>Cyanophyceae</taxon>
        <taxon>Synechococcales</taxon>
        <taxon>Merismopediaceae</taxon>
        <taxon>Merismopedia</taxon>
    </lineage>
</organism>
<dbReference type="EMBL" id="PVWJ01000064">
    <property type="protein sequence ID" value="PSB02339.1"/>
    <property type="molecule type" value="Genomic_DNA"/>
</dbReference>
<feature type="repeat" description="TPR" evidence="3">
    <location>
        <begin position="252"/>
        <end position="285"/>
    </location>
</feature>
<accession>A0A2T1C243</accession>
<evidence type="ECO:0000256" key="3">
    <source>
        <dbReference type="PROSITE-ProRule" id="PRU00339"/>
    </source>
</evidence>
<reference evidence="6 7" key="1">
    <citation type="submission" date="2018-02" db="EMBL/GenBank/DDBJ databases">
        <authorList>
            <person name="Cohen D.B."/>
            <person name="Kent A.D."/>
        </authorList>
    </citation>
    <scope>NUCLEOTIDE SEQUENCE [LARGE SCALE GENOMIC DNA]</scope>
    <source>
        <strain evidence="6 7">CCAP 1448/3</strain>
    </source>
</reference>
<name>A0A2T1C243_9CYAN</name>
<feature type="signal peptide" evidence="5">
    <location>
        <begin position="1"/>
        <end position="24"/>
    </location>
</feature>
<evidence type="ECO:0000256" key="1">
    <source>
        <dbReference type="ARBA" id="ARBA00022737"/>
    </source>
</evidence>
<feature type="compositionally biased region" description="Low complexity" evidence="4">
    <location>
        <begin position="58"/>
        <end position="76"/>
    </location>
</feature>
<dbReference type="PROSITE" id="PS50005">
    <property type="entry name" value="TPR"/>
    <property type="match status" value="4"/>
</dbReference>
<feature type="repeat" description="TPR" evidence="3">
    <location>
        <begin position="77"/>
        <end position="110"/>
    </location>
</feature>
<dbReference type="GO" id="GO:0046813">
    <property type="term" value="P:receptor-mediated virion attachment to host cell"/>
    <property type="evidence" value="ECO:0007669"/>
    <property type="project" value="TreeGrafter"/>
</dbReference>
<sequence>MNKFQVFGLVLASLTSLMATSANAQITIDLLGIYQTEELCKNNPSLSDHKLCRAYYRDNPSPNTDTPAPSSTTDSTENNLYKQGIQLLRQGNYQSSLAIFDRVIAFNPNFAEAYALRALARSGLKYYQGALEDANQAIRLDSKLALAYHSRAYTLYLLRDYQAALEDANQAMRLKPVAGRYVFRSAIRFALGNYQDALEDVNRAIRLNSKLAIAYHSRGAILLALGEEQEALEDADRAVKLGQTEDSKQLIAAIYGYRGVTYYELGNIEKSIGDARTAIALDPESAEAMLNLAVILYTKGDRQNSFRLAEKAISLDRNVADLAYLKEMGWGKRLLADTQNFFKSPEIKDLLAVTR</sequence>
<protein>
    <submittedName>
        <fullName evidence="6">Uncharacterized protein</fullName>
    </submittedName>
</protein>
<evidence type="ECO:0000256" key="2">
    <source>
        <dbReference type="ARBA" id="ARBA00022803"/>
    </source>
</evidence>
<reference evidence="6 7" key="2">
    <citation type="submission" date="2018-03" db="EMBL/GenBank/DDBJ databases">
        <title>The ancient ancestry and fast evolution of plastids.</title>
        <authorList>
            <person name="Moore K.R."/>
            <person name="Magnabosco C."/>
            <person name="Momper L."/>
            <person name="Gold D.A."/>
            <person name="Bosak T."/>
            <person name="Fournier G.P."/>
        </authorList>
    </citation>
    <scope>NUCLEOTIDE SEQUENCE [LARGE SCALE GENOMIC DNA]</scope>
    <source>
        <strain evidence="6 7">CCAP 1448/3</strain>
    </source>
</reference>
<dbReference type="Gene3D" id="1.25.40.10">
    <property type="entry name" value="Tetratricopeptide repeat domain"/>
    <property type="match status" value="3"/>
</dbReference>
<evidence type="ECO:0000313" key="6">
    <source>
        <dbReference type="EMBL" id="PSB02339.1"/>
    </source>
</evidence>
<comment type="caution">
    <text evidence="6">The sequence shown here is derived from an EMBL/GenBank/DDBJ whole genome shotgun (WGS) entry which is preliminary data.</text>
</comment>
<feature type="region of interest" description="Disordered" evidence="4">
    <location>
        <begin position="57"/>
        <end position="77"/>
    </location>
</feature>
<dbReference type="InterPro" id="IPR050498">
    <property type="entry name" value="Ycf3"/>
</dbReference>
<dbReference type="Pfam" id="PF13432">
    <property type="entry name" value="TPR_16"/>
    <property type="match status" value="2"/>
</dbReference>
<dbReference type="InterPro" id="IPR019734">
    <property type="entry name" value="TPR_rpt"/>
</dbReference>
<dbReference type="SMART" id="SM00028">
    <property type="entry name" value="TPR"/>
    <property type="match status" value="7"/>
</dbReference>
<proteinExistence type="predicted"/>
<dbReference type="PANTHER" id="PTHR44858">
    <property type="entry name" value="TETRATRICOPEPTIDE REPEAT PROTEIN 6"/>
    <property type="match status" value="1"/>
</dbReference>
<evidence type="ECO:0000256" key="5">
    <source>
        <dbReference type="SAM" id="SignalP"/>
    </source>
</evidence>